<gene>
    <name evidence="4" type="ORF">ACFQGD_23145</name>
</gene>
<dbReference type="RefSeq" id="WP_345394120.1">
    <property type="nucleotide sequence ID" value="NZ_BAABLA010000021.1"/>
</dbReference>
<dbReference type="EMBL" id="JBHSXX010000001">
    <property type="protein sequence ID" value="MFC6870043.1"/>
    <property type="molecule type" value="Genomic_DNA"/>
</dbReference>
<comment type="caution">
    <text evidence="4">The sequence shown here is derived from an EMBL/GenBank/DDBJ whole genome shotgun (WGS) entry which is preliminary data.</text>
</comment>
<evidence type="ECO:0000313" key="4">
    <source>
        <dbReference type="EMBL" id="MFC6870043.1"/>
    </source>
</evidence>
<protein>
    <submittedName>
        <fullName evidence="4">TetR/AcrR family transcriptional regulator</fullName>
    </submittedName>
</protein>
<dbReference type="Gene3D" id="1.10.357.10">
    <property type="entry name" value="Tetracycline Repressor, domain 2"/>
    <property type="match status" value="1"/>
</dbReference>
<proteinExistence type="predicted"/>
<dbReference type="PROSITE" id="PS50977">
    <property type="entry name" value="HTH_TETR_2"/>
    <property type="match status" value="1"/>
</dbReference>
<evidence type="ECO:0000256" key="2">
    <source>
        <dbReference type="PROSITE-ProRule" id="PRU00335"/>
    </source>
</evidence>
<reference evidence="5" key="1">
    <citation type="journal article" date="2019" name="Int. J. Syst. Evol. Microbiol.">
        <title>The Global Catalogue of Microorganisms (GCM) 10K type strain sequencing project: providing services to taxonomists for standard genome sequencing and annotation.</title>
        <authorList>
            <consortium name="The Broad Institute Genomics Platform"/>
            <consortium name="The Broad Institute Genome Sequencing Center for Infectious Disease"/>
            <person name="Wu L."/>
            <person name="Ma J."/>
        </authorList>
    </citation>
    <scope>NUCLEOTIDE SEQUENCE [LARGE SCALE GENOMIC DNA]</scope>
    <source>
        <strain evidence="5">KCTC 32255</strain>
    </source>
</reference>
<dbReference type="InterPro" id="IPR036271">
    <property type="entry name" value="Tet_transcr_reg_TetR-rel_C_sf"/>
</dbReference>
<accession>A0ABW2C4G8</accession>
<dbReference type="PANTHER" id="PTHR30055">
    <property type="entry name" value="HTH-TYPE TRANSCRIPTIONAL REGULATOR RUTR"/>
    <property type="match status" value="1"/>
</dbReference>
<evidence type="ECO:0000259" key="3">
    <source>
        <dbReference type="PROSITE" id="PS50977"/>
    </source>
</evidence>
<dbReference type="Pfam" id="PF00440">
    <property type="entry name" value="TetR_N"/>
    <property type="match status" value="1"/>
</dbReference>
<dbReference type="PRINTS" id="PR00455">
    <property type="entry name" value="HTHTETR"/>
</dbReference>
<dbReference type="SUPFAM" id="SSF46689">
    <property type="entry name" value="Homeodomain-like"/>
    <property type="match status" value="1"/>
</dbReference>
<dbReference type="InterPro" id="IPR009057">
    <property type="entry name" value="Homeodomain-like_sf"/>
</dbReference>
<name>A0ABW2C4G8_9PSEU</name>
<evidence type="ECO:0000313" key="5">
    <source>
        <dbReference type="Proteomes" id="UP001596337"/>
    </source>
</evidence>
<sequence>MSRATERPLTDGRTIRWEEHKAQRRLDVLDAAIEVIERHGVDVTVKQIADRLGLPRPVVYRHFDGRADLDEQIRARILEMLLAELEPALRPAGTVAEAVRHAVASYLGWVERHPRLHHFLGTGRHHKRATGSPAVSDARDAIAARLAALFTAALDHFGKDASFARPMAYGVIGLVDGVVNAWRGDPDTLVAPADVVGRLTDSILALIESNARALDLPVHAGTPVHELLPD</sequence>
<evidence type="ECO:0000256" key="1">
    <source>
        <dbReference type="ARBA" id="ARBA00023125"/>
    </source>
</evidence>
<keyword evidence="1 2" id="KW-0238">DNA-binding</keyword>
<keyword evidence="5" id="KW-1185">Reference proteome</keyword>
<dbReference type="InterPro" id="IPR050109">
    <property type="entry name" value="HTH-type_TetR-like_transc_reg"/>
</dbReference>
<dbReference type="PANTHER" id="PTHR30055:SF160">
    <property type="entry name" value="TRANSCRIPTIONAL REGULATORY PROTEIN (PROBABLY ASNC-FAMILY)-RELATED"/>
    <property type="match status" value="1"/>
</dbReference>
<organism evidence="4 5">
    <name type="scientific">Haloechinothrix salitolerans</name>
    <dbReference type="NCBI Taxonomy" id="926830"/>
    <lineage>
        <taxon>Bacteria</taxon>
        <taxon>Bacillati</taxon>
        <taxon>Actinomycetota</taxon>
        <taxon>Actinomycetes</taxon>
        <taxon>Pseudonocardiales</taxon>
        <taxon>Pseudonocardiaceae</taxon>
        <taxon>Haloechinothrix</taxon>
    </lineage>
</organism>
<dbReference type="SUPFAM" id="SSF48498">
    <property type="entry name" value="Tetracyclin repressor-like, C-terminal domain"/>
    <property type="match status" value="1"/>
</dbReference>
<feature type="domain" description="HTH tetR-type" evidence="3">
    <location>
        <begin position="22"/>
        <end position="81"/>
    </location>
</feature>
<dbReference type="InterPro" id="IPR001647">
    <property type="entry name" value="HTH_TetR"/>
</dbReference>
<feature type="DNA-binding region" description="H-T-H motif" evidence="2">
    <location>
        <begin position="44"/>
        <end position="63"/>
    </location>
</feature>
<dbReference type="Proteomes" id="UP001596337">
    <property type="component" value="Unassembled WGS sequence"/>
</dbReference>